<keyword evidence="5" id="KW-0479">Metal-binding</keyword>
<keyword evidence="8" id="KW-1185">Reference proteome</keyword>
<feature type="binding site" evidence="5">
    <location>
        <position position="380"/>
    </location>
    <ligand>
        <name>Ca(2+)</name>
        <dbReference type="ChEBI" id="CHEBI:29108"/>
    </ligand>
</feature>
<name>A0A401UY75_9CELL</name>
<protein>
    <submittedName>
        <fullName evidence="7">Acyl-homoserine lactone acylase QuiP</fullName>
    </submittedName>
</protein>
<dbReference type="PANTHER" id="PTHR34218">
    <property type="entry name" value="PEPTIDASE S45 PENICILLIN AMIDASE"/>
    <property type="match status" value="1"/>
</dbReference>
<gene>
    <name evidence="7" type="primary">quiP</name>
    <name evidence="7" type="ORF">CTKZ_11980</name>
</gene>
<feature type="transmembrane region" description="Helical" evidence="6">
    <location>
        <begin position="20"/>
        <end position="47"/>
    </location>
</feature>
<evidence type="ECO:0000313" key="8">
    <source>
        <dbReference type="Proteomes" id="UP000288246"/>
    </source>
</evidence>
<evidence type="ECO:0000256" key="6">
    <source>
        <dbReference type="SAM" id="Phobius"/>
    </source>
</evidence>
<dbReference type="InterPro" id="IPR029055">
    <property type="entry name" value="Ntn_hydrolases_N"/>
</dbReference>
<reference evidence="7 8" key="1">
    <citation type="submission" date="2018-11" db="EMBL/GenBank/DDBJ databases">
        <title>Draft genome sequence of Cellulomonas takizawaensis strain TKZ-21.</title>
        <authorList>
            <person name="Yamamura H."/>
            <person name="Hayashi T."/>
            <person name="Hamada M."/>
            <person name="Serisawa Y."/>
            <person name="Matsuyama K."/>
            <person name="Nakagawa Y."/>
            <person name="Otoguro M."/>
            <person name="Yanagida F."/>
            <person name="Hayakawa M."/>
        </authorList>
    </citation>
    <scope>NUCLEOTIDE SEQUENCE [LARGE SCALE GENOMIC DNA]</scope>
    <source>
        <strain evidence="7 8">TKZ-21</strain>
    </source>
</reference>
<dbReference type="SUPFAM" id="SSF56235">
    <property type="entry name" value="N-terminal nucleophile aminohydrolases (Ntn hydrolases)"/>
    <property type="match status" value="1"/>
</dbReference>
<dbReference type="Gene3D" id="1.10.439.10">
    <property type="entry name" value="Penicillin Amidohydrolase, domain 1"/>
    <property type="match status" value="1"/>
</dbReference>
<dbReference type="InterPro" id="IPR043147">
    <property type="entry name" value="Penicillin_amidase_A-knob"/>
</dbReference>
<dbReference type="AlphaFoldDB" id="A0A401UY75"/>
<keyword evidence="6" id="KW-0812">Transmembrane</keyword>
<dbReference type="InterPro" id="IPR023343">
    <property type="entry name" value="Penicillin_amidase_dom1"/>
</dbReference>
<sequence length="871" mass="93716">MLPPRAQTDKYPRNVSRLRLVRVAFATVAVVLVLALVATAVGVVVVLRRPLPEVSGELTLPGLEGEVTVTRDPRGVPTITASTSEDLFRAQGYVTAQDRFFEMDYRRHVTAGRLSELVGENEDALAADKVIRTFGWRHVAEQEWDVVEQSTRDALQAYADGVNAYLADRDPSQIAVEYTVLGARTSTPAPEKWDPVDSLAWLKALAWDLRGNYDRELARARTFASVQDVARVEQLFPAYPQDVNQPILSAEQVGQGATTTAATTGLDLAGDDLQAALASAQRALDAVPHLVGDGEGVGSNSWAVSGRYTESGAPLLANDPHLGISAPGIWAQVGLRCAEVTAECPYDVTGFANAGMPGVVIGHNADLAWGLTNLGADVTDFFLEKVDDDVTVRDGGTAPIRHRREVIHVNGGRSVELDVRETVHGPIVSDVLDVDAVEDAPVPDGAPGRQFEVALAWTALQPGRTADALLAMATARDADDVAAVAALLEVPAQNIVFATVDGHIGYQAPGRIPVRTSVLGGPVPSDGTWPRPGWDSAYDWQGFVDPTDMPRTLDPAEGFVVAANQAVTPSGVGPFLTDDWDYGYRSQRIRTLLTERLATGEPVTVADMAEIQSDQRNPYADMLVPTLLSLPIEDEFDDDGQELLRDWDRVSSSDSAAAAYFAAVWKTILTLAFDDDLPDDASPAGDSRWLEVVRRLVDDPSSPWWDDRSTPAVVEGRDEILTRAMVSARRQLTTQLGRDAEDWRWGMLHVAAPEHPVLGGESLPGVLRRLVNPSPLSVGGGSAIVDATAWDASTPSYAVTAAPSMRMVVDLGDLDSSTWVNLTGTSGHPASVHYTDQFKAWATGETFPWPFTQAATEADATDHLTLLPSTD</sequence>
<keyword evidence="6" id="KW-0472">Membrane</keyword>
<dbReference type="InterPro" id="IPR014395">
    <property type="entry name" value="Pen/GL7ACA/AHL_acylase"/>
</dbReference>
<evidence type="ECO:0000256" key="4">
    <source>
        <dbReference type="PIRSR" id="PIRSR001227-1"/>
    </source>
</evidence>
<dbReference type="PANTHER" id="PTHR34218:SF4">
    <property type="entry name" value="ACYL-HOMOSERINE LACTONE ACYLASE QUIP"/>
    <property type="match status" value="1"/>
</dbReference>
<dbReference type="InterPro" id="IPR002692">
    <property type="entry name" value="S45"/>
</dbReference>
<comment type="cofactor">
    <cofactor evidence="5">
        <name>Ca(2+)</name>
        <dbReference type="ChEBI" id="CHEBI:29108"/>
    </cofactor>
    <text evidence="5">Binds 1 Ca(2+) ion per dimer.</text>
</comment>
<dbReference type="GO" id="GO:0017000">
    <property type="term" value="P:antibiotic biosynthetic process"/>
    <property type="evidence" value="ECO:0007669"/>
    <property type="project" value="InterPro"/>
</dbReference>
<comment type="similarity">
    <text evidence="1">Belongs to the peptidase S45 family.</text>
</comment>
<dbReference type="InterPro" id="IPR043146">
    <property type="entry name" value="Penicillin_amidase_N_B-knob"/>
</dbReference>
<feature type="binding site" evidence="5">
    <location>
        <position position="377"/>
    </location>
    <ligand>
        <name>Ca(2+)</name>
        <dbReference type="ChEBI" id="CHEBI:29108"/>
    </ligand>
</feature>
<evidence type="ECO:0000256" key="1">
    <source>
        <dbReference type="ARBA" id="ARBA00006586"/>
    </source>
</evidence>
<keyword evidence="2" id="KW-0378">Hydrolase</keyword>
<keyword evidence="3" id="KW-0865">Zymogen</keyword>
<dbReference type="GO" id="GO:0046872">
    <property type="term" value="F:metal ion binding"/>
    <property type="evidence" value="ECO:0007669"/>
    <property type="project" value="UniProtKB-KW"/>
</dbReference>
<proteinExistence type="inferred from homology"/>
<evidence type="ECO:0000256" key="5">
    <source>
        <dbReference type="PIRSR" id="PIRSR001227-2"/>
    </source>
</evidence>
<evidence type="ECO:0000256" key="2">
    <source>
        <dbReference type="ARBA" id="ARBA00022801"/>
    </source>
</evidence>
<comment type="caution">
    <text evidence="7">The sequence shown here is derived from an EMBL/GenBank/DDBJ whole genome shotgun (WGS) entry which is preliminary data.</text>
</comment>
<dbReference type="CDD" id="cd03747">
    <property type="entry name" value="Ntn_PGA_like"/>
    <property type="match status" value="1"/>
</dbReference>
<evidence type="ECO:0000313" key="7">
    <source>
        <dbReference type="EMBL" id="GCD19636.1"/>
    </source>
</evidence>
<organism evidence="7 8">
    <name type="scientific">Cellulomonas algicola</name>
    <dbReference type="NCBI Taxonomy" id="2071633"/>
    <lineage>
        <taxon>Bacteria</taxon>
        <taxon>Bacillati</taxon>
        <taxon>Actinomycetota</taxon>
        <taxon>Actinomycetes</taxon>
        <taxon>Micrococcales</taxon>
        <taxon>Cellulomonadaceae</taxon>
        <taxon>Cellulomonas</taxon>
    </lineage>
</organism>
<keyword evidence="5" id="KW-0106">Calcium</keyword>
<dbReference type="Gene3D" id="1.10.1400.10">
    <property type="match status" value="1"/>
</dbReference>
<dbReference type="EMBL" id="BHYL01000085">
    <property type="protein sequence ID" value="GCD19636.1"/>
    <property type="molecule type" value="Genomic_DNA"/>
</dbReference>
<dbReference type="Gene3D" id="2.30.120.10">
    <property type="match status" value="1"/>
</dbReference>
<dbReference type="Pfam" id="PF01804">
    <property type="entry name" value="Penicil_amidase"/>
    <property type="match status" value="1"/>
</dbReference>
<dbReference type="Gene3D" id="3.60.20.10">
    <property type="entry name" value="Glutamine Phosphoribosylpyrophosphate, subunit 1, domain 1"/>
    <property type="match status" value="1"/>
</dbReference>
<feature type="binding site" evidence="5">
    <location>
        <position position="216"/>
    </location>
    <ligand>
        <name>Ca(2+)</name>
        <dbReference type="ChEBI" id="CHEBI:29108"/>
    </ligand>
</feature>
<accession>A0A401UY75</accession>
<dbReference type="GO" id="GO:0016811">
    <property type="term" value="F:hydrolase activity, acting on carbon-nitrogen (but not peptide) bonds, in linear amides"/>
    <property type="evidence" value="ECO:0007669"/>
    <property type="project" value="InterPro"/>
</dbReference>
<feature type="active site" description="Nucleophile" evidence="4">
    <location>
        <position position="299"/>
    </location>
</feature>
<dbReference type="PIRSF" id="PIRSF001227">
    <property type="entry name" value="Pen_acylase"/>
    <property type="match status" value="1"/>
</dbReference>
<dbReference type="Proteomes" id="UP000288246">
    <property type="component" value="Unassembled WGS sequence"/>
</dbReference>
<evidence type="ECO:0000256" key="3">
    <source>
        <dbReference type="ARBA" id="ARBA00023145"/>
    </source>
</evidence>
<keyword evidence="6" id="KW-1133">Transmembrane helix</keyword>